<dbReference type="Gene3D" id="1.10.10.2840">
    <property type="entry name" value="PucR C-terminal helix-turn-helix domain"/>
    <property type="match status" value="1"/>
</dbReference>
<proteinExistence type="inferred from homology"/>
<dbReference type="PANTHER" id="PTHR33744">
    <property type="entry name" value="CARBOHYDRATE DIACID REGULATOR"/>
    <property type="match status" value="1"/>
</dbReference>
<dbReference type="InterPro" id="IPR042070">
    <property type="entry name" value="PucR_C-HTH_sf"/>
</dbReference>
<evidence type="ECO:0000259" key="4">
    <source>
        <dbReference type="Pfam" id="PF17853"/>
    </source>
</evidence>
<dbReference type="InterPro" id="IPR012914">
    <property type="entry name" value="PucR_dom"/>
</dbReference>
<feature type="domain" description="PucR C-terminal helix-turn-helix" evidence="3">
    <location>
        <begin position="459"/>
        <end position="516"/>
    </location>
</feature>
<dbReference type="InterPro" id="IPR025736">
    <property type="entry name" value="PucR_C-HTH_dom"/>
</dbReference>
<dbReference type="Proteomes" id="UP001500729">
    <property type="component" value="Unassembled WGS sequence"/>
</dbReference>
<dbReference type="PANTHER" id="PTHR33744:SF1">
    <property type="entry name" value="DNA-BINDING TRANSCRIPTIONAL ACTIVATOR ADER"/>
    <property type="match status" value="1"/>
</dbReference>
<name>A0ABP3MQ92_SACER</name>
<dbReference type="InterPro" id="IPR041522">
    <property type="entry name" value="CdaR_GGDEF"/>
</dbReference>
<evidence type="ECO:0000313" key="5">
    <source>
        <dbReference type="EMBL" id="GAA0524981.1"/>
    </source>
</evidence>
<feature type="domain" description="CdaR GGDEF-like" evidence="4">
    <location>
        <begin position="286"/>
        <end position="404"/>
    </location>
</feature>
<evidence type="ECO:0000259" key="2">
    <source>
        <dbReference type="Pfam" id="PF07905"/>
    </source>
</evidence>
<dbReference type="Pfam" id="PF13556">
    <property type="entry name" value="HTH_30"/>
    <property type="match status" value="1"/>
</dbReference>
<reference evidence="6" key="1">
    <citation type="journal article" date="2019" name="Int. J. Syst. Evol. Microbiol.">
        <title>The Global Catalogue of Microorganisms (GCM) 10K type strain sequencing project: providing services to taxonomists for standard genome sequencing and annotation.</title>
        <authorList>
            <consortium name="The Broad Institute Genomics Platform"/>
            <consortium name="The Broad Institute Genome Sequencing Center for Infectious Disease"/>
            <person name="Wu L."/>
            <person name="Ma J."/>
        </authorList>
    </citation>
    <scope>NUCLEOTIDE SEQUENCE [LARGE SCALE GENOMIC DNA]</scope>
    <source>
        <strain evidence="6">JCM 10303</strain>
    </source>
</reference>
<sequence length="533" mass="56806">MFPTVADVLALPALRAGTPTVRAGRSALLNRVRWVHVSEQRQPAGTLSGGELILSIGAAVADPATDHLEYLTALRDAGAVGLVIELGQHLRSLPETLVQAARALRFPLVELRAAVRFVEVTEVVHAWILNEQYAHMQFSQRVTETFRTLMVDSAGVSTVVGEAAALLELPVVLEDLGHRALAFAGDVAEDLLRDWTVRSRQALPAGPAEPSGPEGWFSAAVGPRVERWGRLVVPRRAADAERVRLVLTQAAEAIAVLVRIDASSPGIELEAQGGLLADILGASEASESALRVRARALGLPTGGPFAVLVVVAPAAAGEGDREALEVVASAVRHTRRPALVGPLRPGRIAVVVSCASLDDEPDVVCALAPGLPADRVRAVAASDPAAAFADLPDALHHALQTADVADASPDPAARAVWRPRHLGVRGLVWRLRDDRRLLSYVEEQLGPLLRLPEARRNELLKTLRAYVETDGVVTAFASRIGTSRPAAYARLRRLSELLDRDLDDPPTRLSVYLALLVLDQGSTGRDAALAPGR</sequence>
<feature type="domain" description="Purine catabolism PurC-like" evidence="2">
    <location>
        <begin position="7"/>
        <end position="128"/>
    </location>
</feature>
<organism evidence="5 6">
    <name type="scientific">Saccharopolyspora erythraea</name>
    <name type="common">Streptomyces erythraeus</name>
    <dbReference type="NCBI Taxonomy" id="1836"/>
    <lineage>
        <taxon>Bacteria</taxon>
        <taxon>Bacillati</taxon>
        <taxon>Actinomycetota</taxon>
        <taxon>Actinomycetes</taxon>
        <taxon>Pseudonocardiales</taxon>
        <taxon>Pseudonocardiaceae</taxon>
        <taxon>Saccharopolyspora</taxon>
    </lineage>
</organism>
<evidence type="ECO:0000313" key="6">
    <source>
        <dbReference type="Proteomes" id="UP001500729"/>
    </source>
</evidence>
<dbReference type="Pfam" id="PF17853">
    <property type="entry name" value="GGDEF_2"/>
    <property type="match status" value="1"/>
</dbReference>
<comment type="similarity">
    <text evidence="1">Belongs to the CdaR family.</text>
</comment>
<dbReference type="Pfam" id="PF07905">
    <property type="entry name" value="PucR"/>
    <property type="match status" value="1"/>
</dbReference>
<dbReference type="InterPro" id="IPR051448">
    <property type="entry name" value="CdaR-like_regulators"/>
</dbReference>
<protein>
    <submittedName>
        <fullName evidence="5">PucR family transcriptional regulator ligand-binding domain-containing protein</fullName>
    </submittedName>
</protein>
<comment type="caution">
    <text evidence="5">The sequence shown here is derived from an EMBL/GenBank/DDBJ whole genome shotgun (WGS) entry which is preliminary data.</text>
</comment>
<gene>
    <name evidence="5" type="ORF">GCM10009533_25500</name>
</gene>
<dbReference type="RefSeq" id="WP_009943434.1">
    <property type="nucleotide sequence ID" value="NZ_BAAAGS010000013.1"/>
</dbReference>
<accession>A0ABP3MQ92</accession>
<keyword evidence="6" id="KW-1185">Reference proteome</keyword>
<dbReference type="EMBL" id="BAAAGS010000013">
    <property type="protein sequence ID" value="GAA0524981.1"/>
    <property type="molecule type" value="Genomic_DNA"/>
</dbReference>
<evidence type="ECO:0000259" key="3">
    <source>
        <dbReference type="Pfam" id="PF13556"/>
    </source>
</evidence>
<evidence type="ECO:0000256" key="1">
    <source>
        <dbReference type="ARBA" id="ARBA00006754"/>
    </source>
</evidence>